<dbReference type="InterPro" id="IPR006935">
    <property type="entry name" value="Helicase/UvrB_N"/>
</dbReference>
<protein>
    <submittedName>
        <fullName evidence="5">ATP-dependent helicase IRC3</fullName>
    </submittedName>
</protein>
<dbReference type="GO" id="GO:0000403">
    <property type="term" value="F:Y-form DNA binding"/>
    <property type="evidence" value="ECO:0007669"/>
    <property type="project" value="TreeGrafter"/>
</dbReference>
<dbReference type="Pfam" id="PF00271">
    <property type="entry name" value="Helicase_C"/>
    <property type="match status" value="1"/>
</dbReference>
<dbReference type="CDD" id="cd18799">
    <property type="entry name" value="SF2_C_EcoAI-like"/>
    <property type="match status" value="1"/>
</dbReference>
<dbReference type="Gene3D" id="3.40.50.300">
    <property type="entry name" value="P-loop containing nucleotide triphosphate hydrolases"/>
    <property type="match status" value="2"/>
</dbReference>
<evidence type="ECO:0000259" key="3">
    <source>
        <dbReference type="SMART" id="SM00487"/>
    </source>
</evidence>
<proteinExistence type="predicted"/>
<dbReference type="GO" id="GO:0032042">
    <property type="term" value="P:mitochondrial DNA metabolic process"/>
    <property type="evidence" value="ECO:0007669"/>
    <property type="project" value="TreeGrafter"/>
</dbReference>
<keyword evidence="1 5" id="KW-0347">Helicase</keyword>
<evidence type="ECO:0000256" key="1">
    <source>
        <dbReference type="ARBA" id="ARBA00022806"/>
    </source>
</evidence>
<dbReference type="InterPro" id="IPR014001">
    <property type="entry name" value="Helicase_ATP-bd"/>
</dbReference>
<dbReference type="AlphaFoldDB" id="A0AAF0JEQ9"/>
<dbReference type="SMART" id="SM00487">
    <property type="entry name" value="DEXDc"/>
    <property type="match status" value="1"/>
</dbReference>
<evidence type="ECO:0000313" key="5">
    <source>
        <dbReference type="EMBL" id="WFD43978.1"/>
    </source>
</evidence>
<keyword evidence="1 5" id="KW-0547">Nucleotide-binding</keyword>
<feature type="compositionally biased region" description="Basic and acidic residues" evidence="2">
    <location>
        <begin position="647"/>
        <end position="659"/>
    </location>
</feature>
<dbReference type="Pfam" id="PF04851">
    <property type="entry name" value="ResIII"/>
    <property type="match status" value="1"/>
</dbReference>
<dbReference type="GO" id="GO:0061749">
    <property type="term" value="F:forked DNA-dependent helicase activity"/>
    <property type="evidence" value="ECO:0007669"/>
    <property type="project" value="TreeGrafter"/>
</dbReference>
<dbReference type="InterPro" id="IPR050742">
    <property type="entry name" value="Helicase_Restrict-Modif_Enz"/>
</dbReference>
<dbReference type="InterPro" id="IPR001650">
    <property type="entry name" value="Helicase_C-like"/>
</dbReference>
<dbReference type="GO" id="GO:0005524">
    <property type="term" value="F:ATP binding"/>
    <property type="evidence" value="ECO:0007669"/>
    <property type="project" value="InterPro"/>
</dbReference>
<keyword evidence="6" id="KW-1185">Reference proteome</keyword>
<feature type="domain" description="Helicase ATP-binding" evidence="3">
    <location>
        <begin position="33"/>
        <end position="240"/>
    </location>
</feature>
<evidence type="ECO:0000313" key="6">
    <source>
        <dbReference type="Proteomes" id="UP001214628"/>
    </source>
</evidence>
<dbReference type="InterPro" id="IPR027417">
    <property type="entry name" value="P-loop_NTPase"/>
</dbReference>
<organism evidence="5 6">
    <name type="scientific">Malassezia psittaci</name>
    <dbReference type="NCBI Taxonomy" id="1821823"/>
    <lineage>
        <taxon>Eukaryota</taxon>
        <taxon>Fungi</taxon>
        <taxon>Dikarya</taxon>
        <taxon>Basidiomycota</taxon>
        <taxon>Ustilaginomycotina</taxon>
        <taxon>Malasseziomycetes</taxon>
        <taxon>Malasseziales</taxon>
        <taxon>Malasseziaceae</taxon>
        <taxon>Malassezia</taxon>
    </lineage>
</organism>
<dbReference type="SMART" id="SM00490">
    <property type="entry name" value="HELICc"/>
    <property type="match status" value="1"/>
</dbReference>
<dbReference type="Proteomes" id="UP001214628">
    <property type="component" value="Chromosome 3"/>
</dbReference>
<dbReference type="PANTHER" id="PTHR47396:SF1">
    <property type="entry name" value="ATP-DEPENDENT HELICASE IRC3-RELATED"/>
    <property type="match status" value="1"/>
</dbReference>
<keyword evidence="1 5" id="KW-0067">ATP-binding</keyword>
<dbReference type="SUPFAM" id="SSF52540">
    <property type="entry name" value="P-loop containing nucleoside triphosphate hydrolases"/>
    <property type="match status" value="1"/>
</dbReference>
<evidence type="ECO:0000256" key="2">
    <source>
        <dbReference type="SAM" id="MobiDB-lite"/>
    </source>
</evidence>
<keyword evidence="1 5" id="KW-0378">Hydrolase</keyword>
<reference evidence="5" key="1">
    <citation type="submission" date="2023-02" db="EMBL/GenBank/DDBJ databases">
        <title>Mating type loci evolution in Malassezia.</title>
        <authorList>
            <person name="Coelho M.A."/>
        </authorList>
    </citation>
    <scope>NUCLEOTIDE SEQUENCE</scope>
    <source>
        <strain evidence="5">CBS 14136</strain>
    </source>
</reference>
<dbReference type="GO" id="GO:0016787">
    <property type="term" value="F:hydrolase activity"/>
    <property type="evidence" value="ECO:0007669"/>
    <property type="project" value="InterPro"/>
</dbReference>
<dbReference type="EMBL" id="CP118377">
    <property type="protein sequence ID" value="WFD43978.1"/>
    <property type="molecule type" value="Genomic_DNA"/>
</dbReference>
<dbReference type="GO" id="GO:0005759">
    <property type="term" value="C:mitochondrial matrix"/>
    <property type="evidence" value="ECO:0007669"/>
    <property type="project" value="TreeGrafter"/>
</dbReference>
<feature type="domain" description="Helicase C-terminal" evidence="4">
    <location>
        <begin position="281"/>
        <end position="362"/>
    </location>
</feature>
<dbReference type="PANTHER" id="PTHR47396">
    <property type="entry name" value="TYPE I RESTRICTION ENZYME ECOKI R PROTEIN"/>
    <property type="match status" value="1"/>
</dbReference>
<evidence type="ECO:0000259" key="4">
    <source>
        <dbReference type="SMART" id="SM00490"/>
    </source>
</evidence>
<gene>
    <name evidence="5" type="primary">irc3</name>
    <name evidence="5" type="ORF">MPSI1_002643</name>
</gene>
<accession>A0AAF0JEQ9</accession>
<sequence length="659" mass="73727">MRQLCSTRTRHAHTQGLEVKVQDVPNCPEIPRSTISLRPYQAECVDTCLLALKRGVERIGVSSPTGSGKTIMFTDLLARVPAGPGGAQQVLILVNAVGLAEQAFTTVKRVFPHLNVEIDQGQKRMASGTADVTVATVQTIHRPNRLANYIPSRFKCVIVDEAHHATSSTYRKVLSHFNTGVVSDEASDSQPTKIPIIGFSATFSRHDGIALSRVFEEIVYHKDFMAMMEENCTSNDFNVGSLAKVINDPSINELVVRAWIQRAHGRRRSTLVFAVNIEHIKALQAEFQARGIEARGIHSGLPMAERNQVLDEFRQGKFPVLINCAILTEGTDIPPVDCVLLARPTQSQNLFSQMIGRGMRLSPETAKQDCLILDLVGNLSNNIVCTPTLFGLSELDAIEGMYELLQETYTDETVESLCAKAEKAKEAGSDAPNQQMEASFATPWQPTGFSFIDFDSTQQLYEAMQSRTILSLRKISPNAWVDCGEDTYVLSGWDSSYIKLTKADSEFIGTFYPRSNPDHLIGIEFHPSYWRKKQILKSEDFQHAIRGCDTFMTKLAKEADRSPIWLRRDAQWRRKPATAKSIEFLKHKLANNFPERSSEQDTPPWTGATQGAVHTSLTRLLHGGKARWRRAARKHNEKLIKSQQKSKRSEVRVGRLSDY</sequence>
<name>A0AAF0JEQ9_9BASI</name>
<dbReference type="GO" id="GO:0070125">
    <property type="term" value="P:mitochondrial translational elongation"/>
    <property type="evidence" value="ECO:0007669"/>
    <property type="project" value="TreeGrafter"/>
</dbReference>
<feature type="region of interest" description="Disordered" evidence="2">
    <location>
        <begin position="638"/>
        <end position="659"/>
    </location>
</feature>
<dbReference type="GO" id="GO:0036121">
    <property type="term" value="F:double-stranded DNA helicase activity"/>
    <property type="evidence" value="ECO:0007669"/>
    <property type="project" value="TreeGrafter"/>
</dbReference>